<reference evidence="1" key="2">
    <citation type="submission" date="2021-04" db="EMBL/GenBank/DDBJ databases">
        <authorList>
            <person name="Gilroy R."/>
        </authorList>
    </citation>
    <scope>NUCLEOTIDE SEQUENCE</scope>
    <source>
        <strain evidence="1">876</strain>
    </source>
</reference>
<proteinExistence type="predicted"/>
<dbReference type="AlphaFoldDB" id="A0A9E2NUQ0"/>
<dbReference type="InterPro" id="IPR003718">
    <property type="entry name" value="OsmC/Ohr_fam"/>
</dbReference>
<protein>
    <submittedName>
        <fullName evidence="1">OsmC family protein</fullName>
    </submittedName>
</protein>
<dbReference type="EMBL" id="JAHLFK010000005">
    <property type="protein sequence ID" value="MBU3829446.1"/>
    <property type="molecule type" value="Genomic_DNA"/>
</dbReference>
<dbReference type="SUPFAM" id="SSF82784">
    <property type="entry name" value="OsmC-like"/>
    <property type="match status" value="1"/>
</dbReference>
<evidence type="ECO:0000313" key="2">
    <source>
        <dbReference type="Proteomes" id="UP000824180"/>
    </source>
</evidence>
<gene>
    <name evidence="1" type="ORF">H9843_00850</name>
</gene>
<reference evidence="1" key="1">
    <citation type="journal article" date="2021" name="PeerJ">
        <title>Extensive microbial diversity within the chicken gut microbiome revealed by metagenomics and culture.</title>
        <authorList>
            <person name="Gilroy R."/>
            <person name="Ravi A."/>
            <person name="Getino M."/>
            <person name="Pursley I."/>
            <person name="Horton D.L."/>
            <person name="Alikhan N.F."/>
            <person name="Baker D."/>
            <person name="Gharbi K."/>
            <person name="Hall N."/>
            <person name="Watson M."/>
            <person name="Adriaenssens E.M."/>
            <person name="Foster-Nyarko E."/>
            <person name="Jarju S."/>
            <person name="Secka A."/>
            <person name="Antonio M."/>
            <person name="Oren A."/>
            <person name="Chaudhuri R.R."/>
            <person name="La Ragione R."/>
            <person name="Hildebrand F."/>
            <person name="Pallen M.J."/>
        </authorList>
    </citation>
    <scope>NUCLEOTIDE SEQUENCE</scope>
    <source>
        <strain evidence="1">876</strain>
    </source>
</reference>
<evidence type="ECO:0000313" key="1">
    <source>
        <dbReference type="EMBL" id="MBU3829446.1"/>
    </source>
</evidence>
<comment type="caution">
    <text evidence="1">The sequence shown here is derived from an EMBL/GenBank/DDBJ whole genome shotgun (WGS) entry which is preliminary data.</text>
</comment>
<organism evidence="1 2">
    <name type="scientific">Candidatus Limosilactobacillus merdavium</name>
    <dbReference type="NCBI Taxonomy" id="2838651"/>
    <lineage>
        <taxon>Bacteria</taxon>
        <taxon>Bacillati</taxon>
        <taxon>Bacillota</taxon>
        <taxon>Bacilli</taxon>
        <taxon>Lactobacillales</taxon>
        <taxon>Lactobacillaceae</taxon>
        <taxon>Limosilactobacillus</taxon>
    </lineage>
</organism>
<dbReference type="Gene3D" id="3.30.300.20">
    <property type="match status" value="1"/>
</dbReference>
<dbReference type="InterPro" id="IPR052924">
    <property type="entry name" value="OsmC/Ohr_hydroprdx_reductase"/>
</dbReference>
<dbReference type="PANTHER" id="PTHR35368">
    <property type="entry name" value="HYDROPEROXIDE REDUCTASE"/>
    <property type="match status" value="1"/>
</dbReference>
<name>A0A9E2NUQ0_9LACO</name>
<dbReference type="Pfam" id="PF02566">
    <property type="entry name" value="OsmC"/>
    <property type="match status" value="1"/>
</dbReference>
<dbReference type="PANTHER" id="PTHR35368:SF1">
    <property type="entry name" value="HYDROPEROXIDE REDUCTASE"/>
    <property type="match status" value="1"/>
</dbReference>
<dbReference type="Proteomes" id="UP000824180">
    <property type="component" value="Unassembled WGS sequence"/>
</dbReference>
<dbReference type="InterPro" id="IPR036102">
    <property type="entry name" value="OsmC/Ohrsf"/>
</dbReference>
<sequence>MSTYKVKATKTTTGMQVSAGTRGFEITFDEPNSTNTGMNPVEILLTSFGACQAITATELARKRNFDLQAFWVDISGDLGREDVADNDNRYKFTEIRYTPHLRSDESEEDIKKFLADVARKCPVENTLAYGTKFVEDGFVVED</sequence>
<accession>A0A9E2NUQ0</accession>
<dbReference type="InterPro" id="IPR015946">
    <property type="entry name" value="KH_dom-like_a/b"/>
</dbReference>